<dbReference type="Pfam" id="PF00752">
    <property type="entry name" value="XPG_N"/>
    <property type="match status" value="1"/>
</dbReference>
<dbReference type="GO" id="GO:0000724">
    <property type="term" value="P:double-strand break repair via homologous recombination"/>
    <property type="evidence" value="ECO:0007669"/>
    <property type="project" value="TreeGrafter"/>
</dbReference>
<dbReference type="Proteomes" id="UP000835052">
    <property type="component" value="Unassembled WGS sequence"/>
</dbReference>
<keyword evidence="8" id="KW-0234">DNA repair</keyword>
<dbReference type="GO" id="GO:0000400">
    <property type="term" value="F:four-way junction DNA binding"/>
    <property type="evidence" value="ECO:0007669"/>
    <property type="project" value="UniProtKB-ARBA"/>
</dbReference>
<dbReference type="Gene3D" id="1.10.150.20">
    <property type="entry name" value="5' to 3' exonuclease, C-terminal subdomain"/>
    <property type="match status" value="1"/>
</dbReference>
<reference evidence="13" key="1">
    <citation type="submission" date="2020-10" db="EMBL/GenBank/DDBJ databases">
        <authorList>
            <person name="Kikuchi T."/>
        </authorList>
    </citation>
    <scope>NUCLEOTIDE SEQUENCE</scope>
    <source>
        <strain evidence="13">NKZ352</strain>
    </source>
</reference>
<comment type="caution">
    <text evidence="13">The sequence shown here is derived from an EMBL/GenBank/DDBJ whole genome shotgun (WGS) entry which is preliminary data.</text>
</comment>
<dbReference type="AlphaFoldDB" id="A0A8S1H026"/>
<dbReference type="InterPro" id="IPR006084">
    <property type="entry name" value="XPG/Rad2"/>
</dbReference>
<dbReference type="PRINTS" id="PR00853">
    <property type="entry name" value="XPGRADSUPER"/>
</dbReference>
<keyword evidence="7" id="KW-0460">Magnesium</keyword>
<evidence type="ECO:0000256" key="7">
    <source>
        <dbReference type="ARBA" id="ARBA00022842"/>
    </source>
</evidence>
<feature type="compositionally biased region" description="Polar residues" evidence="10">
    <location>
        <begin position="356"/>
        <end position="384"/>
    </location>
</feature>
<dbReference type="InterPro" id="IPR036279">
    <property type="entry name" value="5-3_exonuclease_C_sf"/>
</dbReference>
<comment type="similarity">
    <text evidence="9">Belongs to the XPG/RAD2 endonuclease family. GEN subfamily.</text>
</comment>
<dbReference type="SMART" id="SM00279">
    <property type="entry name" value="HhH2"/>
    <property type="match status" value="1"/>
</dbReference>
<accession>A0A8S1H026</accession>
<dbReference type="InterPro" id="IPR006085">
    <property type="entry name" value="XPG_DNA_repair_N"/>
</dbReference>
<feature type="domain" description="XPG N-terminal" evidence="12">
    <location>
        <begin position="1"/>
        <end position="93"/>
    </location>
</feature>
<proteinExistence type="inferred from homology"/>
<evidence type="ECO:0008006" key="15">
    <source>
        <dbReference type="Google" id="ProtNLM"/>
    </source>
</evidence>
<keyword evidence="2" id="KW-0540">Nuclease</keyword>
<feature type="domain" description="XPG-I" evidence="11">
    <location>
        <begin position="115"/>
        <end position="189"/>
    </location>
</feature>
<dbReference type="Gene3D" id="3.40.50.1010">
    <property type="entry name" value="5'-nuclease"/>
    <property type="match status" value="1"/>
</dbReference>
<dbReference type="FunFam" id="1.10.150.20:FF:000030">
    <property type="entry name" value="Flap endonuclease GEN-like 1"/>
    <property type="match status" value="1"/>
</dbReference>
<dbReference type="GO" id="GO:0017108">
    <property type="term" value="F:5'-flap endonuclease activity"/>
    <property type="evidence" value="ECO:0007669"/>
    <property type="project" value="UniProtKB-ARBA"/>
</dbReference>
<dbReference type="Pfam" id="PF00867">
    <property type="entry name" value="XPG_I"/>
    <property type="match status" value="1"/>
</dbReference>
<dbReference type="InterPro" id="IPR008918">
    <property type="entry name" value="HhH2"/>
</dbReference>
<sequence>MIKHTDIVSIESLRNKTIAIDGHIWLYESNKGCHTHGTSGVSYLVTFFNRCQRLLEYNIELIVVFDNINSDCAASTSSDSTAWQERKKRRAGSNRSSSPLSDCADKVLKIQILLRNMGIRCLVAESDGEAQCAQLEMAKLTHGCITSDFDYFLFGGMNLYKINYENGGKTVSQDVIHLSMDKLETEHHLSRNRLIALSMLLGCDYYDQGVGRVGMVTALEILSEFTEPAPGGADDHPVSILDRFAAYHRREIPERADDSETKKKLRKKVVHLPDGFPNTELLTEAVSIYLLPKVLKIDHLTFPSKPFKDMDVVMNILSKTCGWKPERFDEEMERSEKRKTRLSPDTTQTKERLFPNTEQTSDGNSSAFTSISGTCESMTPSPDHTQAKRRSSKKVVCEYKRASPAVVTQPEPEASETSSIQILN</sequence>
<dbReference type="EMBL" id="CAJGYM010000008">
    <property type="protein sequence ID" value="CAD6188573.1"/>
    <property type="molecule type" value="Genomic_DNA"/>
</dbReference>
<dbReference type="GO" id="GO:0046872">
    <property type="term" value="F:metal ion binding"/>
    <property type="evidence" value="ECO:0007669"/>
    <property type="project" value="UniProtKB-KW"/>
</dbReference>
<keyword evidence="3" id="KW-0479">Metal-binding</keyword>
<dbReference type="GO" id="GO:0008821">
    <property type="term" value="F:crossover junction DNA endonuclease activity"/>
    <property type="evidence" value="ECO:0007669"/>
    <property type="project" value="UniProtKB-ARBA"/>
</dbReference>
<comment type="cofactor">
    <cofactor evidence="1">
        <name>Mg(2+)</name>
        <dbReference type="ChEBI" id="CHEBI:18420"/>
    </cofactor>
</comment>
<evidence type="ECO:0000256" key="4">
    <source>
        <dbReference type="ARBA" id="ARBA00022759"/>
    </source>
</evidence>
<dbReference type="PANTHER" id="PTHR11081">
    <property type="entry name" value="FLAP ENDONUCLEASE FAMILY MEMBER"/>
    <property type="match status" value="1"/>
</dbReference>
<protein>
    <recommendedName>
        <fullName evidence="15">XPG-I domain-containing protein</fullName>
    </recommendedName>
</protein>
<keyword evidence="6" id="KW-0378">Hydrolase</keyword>
<dbReference type="SMART" id="SM00484">
    <property type="entry name" value="XPGI"/>
    <property type="match status" value="1"/>
</dbReference>
<organism evidence="13 14">
    <name type="scientific">Caenorhabditis auriculariae</name>
    <dbReference type="NCBI Taxonomy" id="2777116"/>
    <lineage>
        <taxon>Eukaryota</taxon>
        <taxon>Metazoa</taxon>
        <taxon>Ecdysozoa</taxon>
        <taxon>Nematoda</taxon>
        <taxon>Chromadorea</taxon>
        <taxon>Rhabditida</taxon>
        <taxon>Rhabditina</taxon>
        <taxon>Rhabditomorpha</taxon>
        <taxon>Rhabditoidea</taxon>
        <taxon>Rhabditidae</taxon>
        <taxon>Peloderinae</taxon>
        <taxon>Caenorhabditis</taxon>
    </lineage>
</organism>
<name>A0A8S1H026_9PELO</name>
<keyword evidence="14" id="KW-1185">Reference proteome</keyword>
<dbReference type="PANTHER" id="PTHR11081:SF59">
    <property type="entry name" value="FI23547P1"/>
    <property type="match status" value="1"/>
</dbReference>
<evidence type="ECO:0000256" key="2">
    <source>
        <dbReference type="ARBA" id="ARBA00022722"/>
    </source>
</evidence>
<evidence type="ECO:0000256" key="10">
    <source>
        <dbReference type="SAM" id="MobiDB-lite"/>
    </source>
</evidence>
<feature type="compositionally biased region" description="Polar residues" evidence="10">
    <location>
        <begin position="415"/>
        <end position="424"/>
    </location>
</feature>
<dbReference type="OrthoDB" id="2959108at2759"/>
<dbReference type="SUPFAM" id="SSF88723">
    <property type="entry name" value="PIN domain-like"/>
    <property type="match status" value="1"/>
</dbReference>
<dbReference type="SUPFAM" id="SSF47807">
    <property type="entry name" value="5' to 3' exonuclease, C-terminal subdomain"/>
    <property type="match status" value="1"/>
</dbReference>
<evidence type="ECO:0000256" key="3">
    <source>
        <dbReference type="ARBA" id="ARBA00022723"/>
    </source>
</evidence>
<evidence type="ECO:0000256" key="5">
    <source>
        <dbReference type="ARBA" id="ARBA00022763"/>
    </source>
</evidence>
<evidence type="ECO:0000259" key="11">
    <source>
        <dbReference type="SMART" id="SM00484"/>
    </source>
</evidence>
<evidence type="ECO:0000256" key="1">
    <source>
        <dbReference type="ARBA" id="ARBA00001946"/>
    </source>
</evidence>
<evidence type="ECO:0000313" key="14">
    <source>
        <dbReference type="Proteomes" id="UP000835052"/>
    </source>
</evidence>
<evidence type="ECO:0000256" key="6">
    <source>
        <dbReference type="ARBA" id="ARBA00022801"/>
    </source>
</evidence>
<evidence type="ECO:0000256" key="8">
    <source>
        <dbReference type="ARBA" id="ARBA00023204"/>
    </source>
</evidence>
<dbReference type="SMART" id="SM00485">
    <property type="entry name" value="XPGN"/>
    <property type="match status" value="1"/>
</dbReference>
<feature type="region of interest" description="Disordered" evidence="10">
    <location>
        <begin position="328"/>
        <end position="424"/>
    </location>
</feature>
<gene>
    <name evidence="13" type="ORF">CAUJ_LOCUS4492</name>
</gene>
<dbReference type="InterPro" id="IPR006086">
    <property type="entry name" value="XPG-I_dom"/>
</dbReference>
<keyword evidence="4" id="KW-0255">Endonuclease</keyword>
<dbReference type="InterPro" id="IPR029060">
    <property type="entry name" value="PIN-like_dom_sf"/>
</dbReference>
<evidence type="ECO:0000313" key="13">
    <source>
        <dbReference type="EMBL" id="CAD6188573.1"/>
    </source>
</evidence>
<evidence type="ECO:0000259" key="12">
    <source>
        <dbReference type="SMART" id="SM00485"/>
    </source>
</evidence>
<keyword evidence="5" id="KW-0227">DNA damage</keyword>
<evidence type="ECO:0000256" key="9">
    <source>
        <dbReference type="ARBA" id="ARBA00038112"/>
    </source>
</evidence>